<dbReference type="Proteomes" id="UP001598130">
    <property type="component" value="Unassembled WGS sequence"/>
</dbReference>
<protein>
    <recommendedName>
        <fullName evidence="3">Class I SAM-dependent methyltransferase</fullName>
    </recommendedName>
</protein>
<evidence type="ECO:0000313" key="2">
    <source>
        <dbReference type="Proteomes" id="UP001598130"/>
    </source>
</evidence>
<reference evidence="1 2" key="1">
    <citation type="submission" date="2022-09" db="EMBL/GenBank/DDBJ databases">
        <title>New species of Phenylobacterium.</title>
        <authorList>
            <person name="Mieszkin S."/>
        </authorList>
    </citation>
    <scope>NUCLEOTIDE SEQUENCE [LARGE SCALE GENOMIC DNA]</scope>
    <source>
        <strain evidence="1 2">HK31-G</strain>
    </source>
</reference>
<name>A0ABW6CTR0_9CAUL</name>
<dbReference type="RefSeq" id="WP_377368632.1">
    <property type="nucleotide sequence ID" value="NZ_JAOTJD010000008.1"/>
</dbReference>
<dbReference type="EMBL" id="JAOTJD010000008">
    <property type="protein sequence ID" value="MFD3263592.1"/>
    <property type="molecule type" value="Genomic_DNA"/>
</dbReference>
<accession>A0ABW6CTR0</accession>
<sequence length="305" mass="33457">MNSNQALVLGLWRRIRRRIARTGLSLDMVAAGEAELTTVEADLPAYLWVYREVLGPWLASAAAAGDLADQLVRWLHRHNQFLYATAQTRAELGQVYAQALADTAELLDEARSQQEVEDGLPQLLAEHHQRLALALKVAFGARLRDTVQAEYSPALQIAVLGLDRVETPVLDVGCGATAALVDYLRNAGIEGVGMDRDAQAPGVVQADWLTQDYGRGIWGTVISHLGFSLHFLHHHLSDHELAFDYARAYMRILASLRVGGRFAYAPALPFLEAVLGDNYRVESRTFDGYGGGLPIESSTVVTRLA</sequence>
<gene>
    <name evidence="1" type="ORF">OCL97_06365</name>
</gene>
<evidence type="ECO:0008006" key="3">
    <source>
        <dbReference type="Google" id="ProtNLM"/>
    </source>
</evidence>
<comment type="caution">
    <text evidence="1">The sequence shown here is derived from an EMBL/GenBank/DDBJ whole genome shotgun (WGS) entry which is preliminary data.</text>
</comment>
<evidence type="ECO:0000313" key="1">
    <source>
        <dbReference type="EMBL" id="MFD3263592.1"/>
    </source>
</evidence>
<keyword evidence="2" id="KW-1185">Reference proteome</keyword>
<organism evidence="1 2">
    <name type="scientific">Phenylobacterium ferrooxidans</name>
    <dbReference type="NCBI Taxonomy" id="2982689"/>
    <lineage>
        <taxon>Bacteria</taxon>
        <taxon>Pseudomonadati</taxon>
        <taxon>Pseudomonadota</taxon>
        <taxon>Alphaproteobacteria</taxon>
        <taxon>Caulobacterales</taxon>
        <taxon>Caulobacteraceae</taxon>
        <taxon>Phenylobacterium</taxon>
    </lineage>
</organism>
<proteinExistence type="predicted"/>
<dbReference type="SUPFAM" id="SSF53335">
    <property type="entry name" value="S-adenosyl-L-methionine-dependent methyltransferases"/>
    <property type="match status" value="1"/>
</dbReference>
<dbReference type="InterPro" id="IPR029063">
    <property type="entry name" value="SAM-dependent_MTases_sf"/>
</dbReference>